<feature type="transmembrane region" description="Helical" evidence="5">
    <location>
        <begin position="102"/>
        <end position="121"/>
    </location>
</feature>
<dbReference type="PROSITE" id="PS50850">
    <property type="entry name" value="MFS"/>
    <property type="match status" value="1"/>
</dbReference>
<dbReference type="InterPro" id="IPR050549">
    <property type="entry name" value="MFS_Trehalose_Transporter"/>
</dbReference>
<feature type="transmembrane region" description="Helical" evidence="5">
    <location>
        <begin position="23"/>
        <end position="42"/>
    </location>
</feature>
<dbReference type="InterPro" id="IPR036259">
    <property type="entry name" value="MFS_trans_sf"/>
</dbReference>
<comment type="subcellular location">
    <subcellularLocation>
        <location evidence="1">Membrane</location>
        <topology evidence="1">Multi-pass membrane protein</topology>
    </subcellularLocation>
</comment>
<dbReference type="GO" id="GO:0016020">
    <property type="term" value="C:membrane"/>
    <property type="evidence" value="ECO:0007669"/>
    <property type="project" value="UniProtKB-SubCell"/>
</dbReference>
<feature type="transmembrane region" description="Helical" evidence="5">
    <location>
        <begin position="77"/>
        <end position="95"/>
    </location>
</feature>
<reference evidence="7 8" key="1">
    <citation type="submission" date="2019-08" db="EMBL/GenBank/DDBJ databases">
        <title>The genome of the soybean aphid Biotype 1, its phylome, world population structure and adaptation to the North American continent.</title>
        <authorList>
            <person name="Giordano R."/>
            <person name="Donthu R.K."/>
            <person name="Hernandez A.G."/>
            <person name="Wright C.L."/>
            <person name="Zimin A.V."/>
        </authorList>
    </citation>
    <scope>NUCLEOTIDE SEQUENCE [LARGE SCALE GENOMIC DNA]</scope>
    <source>
        <tissue evidence="7">Whole aphids</tissue>
    </source>
</reference>
<dbReference type="OrthoDB" id="6613239at2759"/>
<dbReference type="Gene3D" id="1.20.1250.20">
    <property type="entry name" value="MFS general substrate transporter like domains"/>
    <property type="match status" value="1"/>
</dbReference>
<feature type="domain" description="Major facilitator superfamily (MFS) profile" evidence="6">
    <location>
        <begin position="1"/>
        <end position="270"/>
    </location>
</feature>
<dbReference type="AlphaFoldDB" id="A0A6G0T0T9"/>
<feature type="transmembrane region" description="Helical" evidence="5">
    <location>
        <begin position="49"/>
        <end position="71"/>
    </location>
</feature>
<sequence length="270" mass="30714">MCLEWTWSTTNIEMYQTLRLKNLLFLGAITSAGPAAMVASLIGLKAVLVIGMLFTFCGSVIIMYSMSVLMVLYTGRILQGFGAGIVCVIVPNYAAEIADPKIRSLLTGFHYIHLLIGMIFSRVTSEFYNYSNVNMGIVAMVVVNLLALLAVDDPPYYRMKFYEEWTSVYNLDYNLQIQDNCSTKLLNNNYYKFCGHIFLTNKFQCLHGVLTISETIPNGAHALMKGDDLGQTGQSRRRHHQRSPCYKEIVFISSTRDPYWIIHCLWRHTE</sequence>
<keyword evidence="2 5" id="KW-0812">Transmembrane</keyword>
<dbReference type="Proteomes" id="UP000475862">
    <property type="component" value="Unassembled WGS sequence"/>
</dbReference>
<dbReference type="PANTHER" id="PTHR48021">
    <property type="match status" value="1"/>
</dbReference>
<dbReference type="PANTHER" id="PTHR48021:SF1">
    <property type="entry name" value="GH07001P-RELATED"/>
    <property type="match status" value="1"/>
</dbReference>
<evidence type="ECO:0000256" key="2">
    <source>
        <dbReference type="ARBA" id="ARBA00022692"/>
    </source>
</evidence>
<dbReference type="InterPro" id="IPR020846">
    <property type="entry name" value="MFS_dom"/>
</dbReference>
<name>A0A6G0T0T9_APHGL</name>
<evidence type="ECO:0000313" key="8">
    <source>
        <dbReference type="Proteomes" id="UP000475862"/>
    </source>
</evidence>
<keyword evidence="4 5" id="KW-0472">Membrane</keyword>
<dbReference type="EMBL" id="VYZN01000072">
    <property type="protein sequence ID" value="KAE9524122.1"/>
    <property type="molecule type" value="Genomic_DNA"/>
</dbReference>
<evidence type="ECO:0000313" key="7">
    <source>
        <dbReference type="EMBL" id="KAE9524122.1"/>
    </source>
</evidence>
<organism evidence="7 8">
    <name type="scientific">Aphis glycines</name>
    <name type="common">Soybean aphid</name>
    <dbReference type="NCBI Taxonomy" id="307491"/>
    <lineage>
        <taxon>Eukaryota</taxon>
        <taxon>Metazoa</taxon>
        <taxon>Ecdysozoa</taxon>
        <taxon>Arthropoda</taxon>
        <taxon>Hexapoda</taxon>
        <taxon>Insecta</taxon>
        <taxon>Pterygota</taxon>
        <taxon>Neoptera</taxon>
        <taxon>Paraneoptera</taxon>
        <taxon>Hemiptera</taxon>
        <taxon>Sternorrhyncha</taxon>
        <taxon>Aphidomorpha</taxon>
        <taxon>Aphidoidea</taxon>
        <taxon>Aphididae</taxon>
        <taxon>Aphidini</taxon>
        <taxon>Aphis</taxon>
        <taxon>Aphis</taxon>
    </lineage>
</organism>
<evidence type="ECO:0000256" key="4">
    <source>
        <dbReference type="ARBA" id="ARBA00023136"/>
    </source>
</evidence>
<dbReference type="SUPFAM" id="SSF103473">
    <property type="entry name" value="MFS general substrate transporter"/>
    <property type="match status" value="1"/>
</dbReference>
<protein>
    <recommendedName>
        <fullName evidence="6">Major facilitator superfamily (MFS) profile domain-containing protein</fullName>
    </recommendedName>
</protein>
<keyword evidence="3 5" id="KW-1133">Transmembrane helix</keyword>
<evidence type="ECO:0000256" key="5">
    <source>
        <dbReference type="SAM" id="Phobius"/>
    </source>
</evidence>
<evidence type="ECO:0000256" key="3">
    <source>
        <dbReference type="ARBA" id="ARBA00022989"/>
    </source>
</evidence>
<evidence type="ECO:0000259" key="6">
    <source>
        <dbReference type="PROSITE" id="PS50850"/>
    </source>
</evidence>
<dbReference type="PROSITE" id="PS00217">
    <property type="entry name" value="SUGAR_TRANSPORT_2"/>
    <property type="match status" value="1"/>
</dbReference>
<accession>A0A6G0T0T9</accession>
<dbReference type="InterPro" id="IPR005828">
    <property type="entry name" value="MFS_sugar_transport-like"/>
</dbReference>
<keyword evidence="8" id="KW-1185">Reference proteome</keyword>
<comment type="caution">
    <text evidence="7">The sequence shown here is derived from an EMBL/GenBank/DDBJ whole genome shotgun (WGS) entry which is preliminary data.</text>
</comment>
<proteinExistence type="predicted"/>
<dbReference type="GO" id="GO:0022857">
    <property type="term" value="F:transmembrane transporter activity"/>
    <property type="evidence" value="ECO:0007669"/>
    <property type="project" value="InterPro"/>
</dbReference>
<evidence type="ECO:0000256" key="1">
    <source>
        <dbReference type="ARBA" id="ARBA00004141"/>
    </source>
</evidence>
<dbReference type="InterPro" id="IPR005829">
    <property type="entry name" value="Sugar_transporter_CS"/>
</dbReference>
<gene>
    <name evidence="7" type="ORF">AGLY_015487</name>
</gene>
<feature type="transmembrane region" description="Helical" evidence="5">
    <location>
        <begin position="133"/>
        <end position="151"/>
    </location>
</feature>
<dbReference type="Pfam" id="PF00083">
    <property type="entry name" value="Sugar_tr"/>
    <property type="match status" value="1"/>
</dbReference>